<sequence>MGWTKFVCCNLIEDPNDCETTIRKIQADILKKRLTFVKFYKAELYIDEVDNI</sequence>
<dbReference type="Proteomes" id="UP001060504">
    <property type="component" value="Unassembled WGS sequence"/>
</dbReference>
<keyword evidence="2" id="KW-1185">Reference proteome</keyword>
<comment type="caution">
    <text evidence="1">The sequence shown here is derived from an EMBL/GenBank/DDBJ whole genome shotgun (WGS) entry which is preliminary data.</text>
</comment>
<protein>
    <submittedName>
        <fullName evidence="1">Uncharacterized protein</fullName>
    </submittedName>
</protein>
<evidence type="ECO:0000313" key="2">
    <source>
        <dbReference type="Proteomes" id="UP001060504"/>
    </source>
</evidence>
<proteinExistence type="predicted"/>
<gene>
    <name evidence="1" type="ORF">NGTWS1702_37190</name>
</gene>
<evidence type="ECO:0000313" key="1">
    <source>
        <dbReference type="EMBL" id="GJF11116.1"/>
    </source>
</evidence>
<dbReference type="EMBL" id="BPRH01003891">
    <property type="protein sequence ID" value="GJF11116.1"/>
    <property type="molecule type" value="Genomic_DNA"/>
</dbReference>
<reference evidence="1 2" key="1">
    <citation type="submission" date="2021-08" db="EMBL/GenBank/DDBJ databases">
        <title>Draft genome sequence of Mycolicibacterium sp. NGTWS1702 strain.</title>
        <authorList>
            <person name="Matsumoto M."/>
            <person name="Tang B.C.C."/>
            <person name="Machida Y."/>
            <person name="Matoyama H."/>
            <person name="Kishihara T."/>
            <person name="Sato S."/>
            <person name="Kondo I."/>
            <person name="Sano M."/>
            <person name="Kato G."/>
        </authorList>
    </citation>
    <scope>NUCLEOTIDE SEQUENCE [LARGE SCALE GENOMIC DNA]</scope>
    <source>
        <strain evidence="1 2">NGTWSNA01</strain>
    </source>
</reference>
<accession>A0ABQ4V6G0</accession>
<organism evidence="1 2">
    <name type="scientific">Mycolicibacterium cyprinidarum</name>
    <dbReference type="NCBI Taxonomy" id="2860311"/>
    <lineage>
        <taxon>Bacteria</taxon>
        <taxon>Bacillati</taxon>
        <taxon>Actinomycetota</taxon>
        <taxon>Actinomycetes</taxon>
        <taxon>Mycobacteriales</taxon>
        <taxon>Mycobacteriaceae</taxon>
        <taxon>Mycolicibacterium</taxon>
    </lineage>
</organism>
<name>A0ABQ4V6G0_9MYCO</name>